<reference evidence="3" key="1">
    <citation type="submission" date="2023-04" db="EMBL/GenBank/DDBJ databases">
        <title>Black Yeasts Isolated from many extreme environments.</title>
        <authorList>
            <person name="Coleine C."/>
            <person name="Stajich J.E."/>
            <person name="Selbmann L."/>
        </authorList>
    </citation>
    <scope>NUCLEOTIDE SEQUENCE</scope>
    <source>
        <strain evidence="3">CCFEE 5312</strain>
    </source>
</reference>
<dbReference type="FunFam" id="3.40.50.11210:FF:000007">
    <property type="entry name" value="Tuberous sclerosis 2"/>
    <property type="match status" value="1"/>
</dbReference>
<accession>A0AAJ0DQP5</accession>
<dbReference type="SUPFAM" id="SSF111347">
    <property type="entry name" value="Rap/Ran-GAP"/>
    <property type="match status" value="1"/>
</dbReference>
<protein>
    <submittedName>
        <fullName evidence="3">Tuberous sclerosis 2-like protein</fullName>
    </submittedName>
</protein>
<evidence type="ECO:0000256" key="1">
    <source>
        <dbReference type="ARBA" id="ARBA00022468"/>
    </source>
</evidence>
<dbReference type="InterPro" id="IPR018515">
    <property type="entry name" value="Tuberin-type_domain"/>
</dbReference>
<sequence>MEAEEPPLGRRGIDSGIKVLAPIFNTHLFTTLQIPPLFSFGDRSSTSSEEYSGITDLQVLEMSQNGRGTAPFERVSCERLTEQILTFSSATSAVAPPHEATPQPDTLSGTLRGIAITIRKDASWFADPELAELMGVALGAAAASSASLDLYSGVTLIETVGTFSALPPESLLAVARFLAHTYYNATRANKTRKLADATWAVTKQVLESHLGAQFVAALPQVIGKDDYNALDTKTGYAAFAGAVMIISEKLLLRKAADSDLPKPQTTDLLDCLRNAALNGNIHVRELIMDILIVLLAHDDATANLALEMSWHSLLATTQSCVEYTSNSKSASALVDSIVSRLDPLDSAEHHTIASLCIAVARPLEPVLQEALLSRFAKLLPVRDWANGFDDMIRRLSRSDQYLQELQMLLSRSLADFTSGPDQYLLAEYAGNLEAILMTEDTTEDAAAVLTKELIRAFTHCSMSGSSTTELSGLFGGLCEVAKKCIDATKFMLLLRADTEGAIYYTAHNLTYNLAGVLLQSFYNAVLSIIVNRHDWDIYYHLITELPAVLGNHALFDDRSDFIQQLRETVCHQLESGDYKEPPPDSALTKSHVTAHLIEILTAILSYHNHLRKQEMLSVMSIILSTAGSRDYIASIPCIHALTICCYELPDTVSSYMGDIIDKMSKMVTQRYLAIHVLLFLAGLSRLPDLFHNNFRTQDYKKVFGVCGSYLQSIRGLDGRIDLRPTSDDKSTKSSNADSADALPQYVYALTHHVIAFWYVALKPEQREEQKDYITSCLRHTNADGKTVLEDQGLVTIDLMDRIDADQMYGREQDTEFSFDSQAGRIWLQHRVSGLFLITTETSLKTRETIVTARRPTGTSKRLVNSNARGATFSALSVNEDYLPVWPDDSRGTAYGLIYLPSGSELGPAAAKAKTLPIADEAVTRAIQSLDRTPAVDSHKAGVIYIGEGQHSEAEILLNVQGSPDYITFISNLGTLRPLKDATFNTQGLDRSTDSADGTHAIVWNNEITELVYHITTLMPNNGDVNLNTTNKKRHIGNDFVNIIFNNSGAAFSFDTFPSQFNAVYIVITPSARTSFLQTRRRQHDDQQQAPVAFYRVQVLVRPNYPAISSAATEKIVSAGSLAGYVRNLALNDCVFSVMWDGLEREGGEYPSSWRSRLEQIRKLKGRFE</sequence>
<dbReference type="InterPro" id="IPR027107">
    <property type="entry name" value="Tuberin/Ral-act_asu"/>
</dbReference>
<dbReference type="GO" id="GO:0051056">
    <property type="term" value="P:regulation of small GTPase mediated signal transduction"/>
    <property type="evidence" value="ECO:0007669"/>
    <property type="project" value="InterPro"/>
</dbReference>
<dbReference type="Gene3D" id="3.40.50.11210">
    <property type="entry name" value="Rap/Ran-GAP"/>
    <property type="match status" value="1"/>
</dbReference>
<dbReference type="GO" id="GO:0032007">
    <property type="term" value="P:negative regulation of TOR signaling"/>
    <property type="evidence" value="ECO:0007669"/>
    <property type="project" value="TreeGrafter"/>
</dbReference>
<proteinExistence type="predicted"/>
<dbReference type="SUPFAM" id="SSF48371">
    <property type="entry name" value="ARM repeat"/>
    <property type="match status" value="1"/>
</dbReference>
<dbReference type="InterPro" id="IPR024584">
    <property type="entry name" value="Tuberin_N"/>
</dbReference>
<dbReference type="GO" id="GO:0005096">
    <property type="term" value="F:GTPase activator activity"/>
    <property type="evidence" value="ECO:0007669"/>
    <property type="project" value="UniProtKB-KW"/>
</dbReference>
<evidence type="ECO:0000313" key="3">
    <source>
        <dbReference type="EMBL" id="KAK3055056.1"/>
    </source>
</evidence>
<dbReference type="Pfam" id="PF02145">
    <property type="entry name" value="Rap_GAP"/>
    <property type="match status" value="1"/>
</dbReference>
<dbReference type="EMBL" id="JAWDJX010000010">
    <property type="protein sequence ID" value="KAK3055056.1"/>
    <property type="molecule type" value="Genomic_DNA"/>
</dbReference>
<name>A0AAJ0DQP5_9PEZI</name>
<dbReference type="PROSITE" id="PS50085">
    <property type="entry name" value="RAPGAP"/>
    <property type="match status" value="1"/>
</dbReference>
<keyword evidence="4" id="KW-1185">Reference proteome</keyword>
<dbReference type="AlphaFoldDB" id="A0AAJ0DQP5"/>
<dbReference type="InterPro" id="IPR000331">
    <property type="entry name" value="Rap/Ran_GAP_dom"/>
</dbReference>
<dbReference type="InterPro" id="IPR016024">
    <property type="entry name" value="ARM-type_fold"/>
</dbReference>
<comment type="caution">
    <text evidence="3">The sequence shown here is derived from an EMBL/GenBank/DDBJ whole genome shotgun (WGS) entry which is preliminary data.</text>
</comment>
<dbReference type="GO" id="GO:0005634">
    <property type="term" value="C:nucleus"/>
    <property type="evidence" value="ECO:0007669"/>
    <property type="project" value="InterPro"/>
</dbReference>
<dbReference type="Proteomes" id="UP001271007">
    <property type="component" value="Unassembled WGS sequence"/>
</dbReference>
<gene>
    <name evidence="3" type="primary">TSC2</name>
    <name evidence="3" type="ORF">LTR09_004216</name>
</gene>
<dbReference type="Pfam" id="PF03542">
    <property type="entry name" value="Tuberin"/>
    <property type="match status" value="1"/>
</dbReference>
<feature type="domain" description="Rap-GAP" evidence="2">
    <location>
        <begin position="926"/>
        <end position="1168"/>
    </location>
</feature>
<evidence type="ECO:0000313" key="4">
    <source>
        <dbReference type="Proteomes" id="UP001271007"/>
    </source>
</evidence>
<dbReference type="PANTHER" id="PTHR10063">
    <property type="entry name" value="TUBERIN"/>
    <property type="match status" value="1"/>
</dbReference>
<dbReference type="PANTHER" id="PTHR10063:SF0">
    <property type="entry name" value="TUBERIN"/>
    <property type="match status" value="1"/>
</dbReference>
<evidence type="ECO:0000259" key="2">
    <source>
        <dbReference type="PROSITE" id="PS50085"/>
    </source>
</evidence>
<dbReference type="Pfam" id="PF11864">
    <property type="entry name" value="DUF3384"/>
    <property type="match status" value="1"/>
</dbReference>
<dbReference type="InterPro" id="IPR035974">
    <property type="entry name" value="Rap/Ran-GAP_sf"/>
</dbReference>
<dbReference type="GO" id="GO:0033596">
    <property type="term" value="C:TSC1-TSC2 complex"/>
    <property type="evidence" value="ECO:0007669"/>
    <property type="project" value="TreeGrafter"/>
</dbReference>
<organism evidence="3 4">
    <name type="scientific">Extremus antarcticus</name>
    <dbReference type="NCBI Taxonomy" id="702011"/>
    <lineage>
        <taxon>Eukaryota</taxon>
        <taxon>Fungi</taxon>
        <taxon>Dikarya</taxon>
        <taxon>Ascomycota</taxon>
        <taxon>Pezizomycotina</taxon>
        <taxon>Dothideomycetes</taxon>
        <taxon>Dothideomycetidae</taxon>
        <taxon>Mycosphaerellales</taxon>
        <taxon>Extremaceae</taxon>
        <taxon>Extremus</taxon>
    </lineage>
</organism>
<keyword evidence="1" id="KW-0343">GTPase activation</keyword>